<dbReference type="Proteomes" id="UP001159427">
    <property type="component" value="Unassembled WGS sequence"/>
</dbReference>
<evidence type="ECO:0000313" key="1">
    <source>
        <dbReference type="EMBL" id="CAH3170789.1"/>
    </source>
</evidence>
<proteinExistence type="predicted"/>
<sequence length="94" mass="10230">MESCVIFWAHSSGLPDFTTAKCPPSTSSKALAMPDSLEARTGTPAEIASRATNPKSTIFREHMHNLHPFAVCSFCDAVSREAKLPAVTNHNIRM</sequence>
<comment type="caution">
    <text evidence="1">The sequence shown here is derived from an EMBL/GenBank/DDBJ whole genome shotgun (WGS) entry which is preliminary data.</text>
</comment>
<evidence type="ECO:0000313" key="2">
    <source>
        <dbReference type="Proteomes" id="UP001159427"/>
    </source>
</evidence>
<accession>A0ABN8QV63</accession>
<dbReference type="EMBL" id="CALNXI010001499">
    <property type="protein sequence ID" value="CAH3170789.1"/>
    <property type="molecule type" value="Genomic_DNA"/>
</dbReference>
<organism evidence="1 2">
    <name type="scientific">Porites evermanni</name>
    <dbReference type="NCBI Taxonomy" id="104178"/>
    <lineage>
        <taxon>Eukaryota</taxon>
        <taxon>Metazoa</taxon>
        <taxon>Cnidaria</taxon>
        <taxon>Anthozoa</taxon>
        <taxon>Hexacorallia</taxon>
        <taxon>Scleractinia</taxon>
        <taxon>Fungiina</taxon>
        <taxon>Poritidae</taxon>
        <taxon>Porites</taxon>
    </lineage>
</organism>
<name>A0ABN8QV63_9CNID</name>
<keyword evidence="2" id="KW-1185">Reference proteome</keyword>
<reference evidence="1 2" key="1">
    <citation type="submission" date="2022-05" db="EMBL/GenBank/DDBJ databases">
        <authorList>
            <consortium name="Genoscope - CEA"/>
            <person name="William W."/>
        </authorList>
    </citation>
    <scope>NUCLEOTIDE SEQUENCE [LARGE SCALE GENOMIC DNA]</scope>
</reference>
<protein>
    <submittedName>
        <fullName evidence="1">Uncharacterized protein</fullName>
    </submittedName>
</protein>
<gene>
    <name evidence="1" type="ORF">PEVE_00007441</name>
</gene>